<gene>
    <name evidence="2" type="ORF">PR002_g3657</name>
</gene>
<sequence length="176" mass="17913">MALFLAPAELFAEAVELVGDAVVSAGAAVLSEGAASETFESLADTAIAVGAKVAADGVAIVETGADVAVDDAGAALLMLEGVDVFDIVADGLGLADEGAVLDAVSPDKVLVVPVNAFVVDSAVPVAIPTTDSMSDSFISRAVKMSYKVLGTSRQLRQMRSKRTSTSRCRRSPRSSP</sequence>
<reference evidence="2 3" key="1">
    <citation type="submission" date="2018-09" db="EMBL/GenBank/DDBJ databases">
        <title>Genomic investigation of the strawberry pathogen Phytophthora fragariae indicates pathogenicity is determined by transcriptional variation in three key races.</title>
        <authorList>
            <person name="Adams T.M."/>
            <person name="Armitage A.D."/>
            <person name="Sobczyk M.K."/>
            <person name="Bates H.J."/>
            <person name="Dunwell J.M."/>
            <person name="Nellist C.F."/>
            <person name="Harrison R.J."/>
        </authorList>
    </citation>
    <scope>NUCLEOTIDE SEQUENCE [LARGE SCALE GENOMIC DNA]</scope>
    <source>
        <strain evidence="2 3">SCRP324</strain>
    </source>
</reference>
<protein>
    <submittedName>
        <fullName evidence="2">Uncharacterized protein</fullName>
    </submittedName>
</protein>
<dbReference type="Proteomes" id="UP000435112">
    <property type="component" value="Unassembled WGS sequence"/>
</dbReference>
<organism evidence="2 3">
    <name type="scientific">Phytophthora rubi</name>
    <dbReference type="NCBI Taxonomy" id="129364"/>
    <lineage>
        <taxon>Eukaryota</taxon>
        <taxon>Sar</taxon>
        <taxon>Stramenopiles</taxon>
        <taxon>Oomycota</taxon>
        <taxon>Peronosporomycetes</taxon>
        <taxon>Peronosporales</taxon>
        <taxon>Peronosporaceae</taxon>
        <taxon>Phytophthora</taxon>
    </lineage>
</organism>
<dbReference type="AlphaFoldDB" id="A0A6A3NH72"/>
<dbReference type="EMBL" id="QXFU01000136">
    <property type="protein sequence ID" value="KAE9042881.1"/>
    <property type="molecule type" value="Genomic_DNA"/>
</dbReference>
<evidence type="ECO:0000313" key="2">
    <source>
        <dbReference type="EMBL" id="KAE9042881.1"/>
    </source>
</evidence>
<comment type="caution">
    <text evidence="2">The sequence shown here is derived from an EMBL/GenBank/DDBJ whole genome shotgun (WGS) entry which is preliminary data.</text>
</comment>
<feature type="region of interest" description="Disordered" evidence="1">
    <location>
        <begin position="157"/>
        <end position="176"/>
    </location>
</feature>
<name>A0A6A3NH72_9STRA</name>
<evidence type="ECO:0000313" key="3">
    <source>
        <dbReference type="Proteomes" id="UP000435112"/>
    </source>
</evidence>
<dbReference type="OrthoDB" id="10389169at2759"/>
<accession>A0A6A3NH72</accession>
<evidence type="ECO:0000256" key="1">
    <source>
        <dbReference type="SAM" id="MobiDB-lite"/>
    </source>
</evidence>
<proteinExistence type="predicted"/>